<organism evidence="5">
    <name type="scientific">hydrothermal vent metagenome</name>
    <dbReference type="NCBI Taxonomy" id="652676"/>
    <lineage>
        <taxon>unclassified sequences</taxon>
        <taxon>metagenomes</taxon>
        <taxon>ecological metagenomes</taxon>
    </lineage>
</organism>
<protein>
    <submittedName>
        <fullName evidence="5">Putrescine ABC transporter putrescine-binding protein PotF (TC 3.A.1.11.2)</fullName>
    </submittedName>
</protein>
<evidence type="ECO:0000256" key="2">
    <source>
        <dbReference type="ARBA" id="ARBA00022448"/>
    </source>
</evidence>
<evidence type="ECO:0000256" key="1">
    <source>
        <dbReference type="ARBA" id="ARBA00004418"/>
    </source>
</evidence>
<proteinExistence type="predicted"/>
<dbReference type="GO" id="GO:0019808">
    <property type="term" value="F:polyamine binding"/>
    <property type="evidence" value="ECO:0007669"/>
    <property type="project" value="InterPro"/>
</dbReference>
<dbReference type="Pfam" id="PF01547">
    <property type="entry name" value="SBP_bac_1"/>
    <property type="match status" value="1"/>
</dbReference>
<dbReference type="GO" id="GO:0042597">
    <property type="term" value="C:periplasmic space"/>
    <property type="evidence" value="ECO:0007669"/>
    <property type="project" value="UniProtKB-SubCell"/>
</dbReference>
<feature type="non-terminal residue" evidence="5">
    <location>
        <position position="168"/>
    </location>
</feature>
<evidence type="ECO:0000313" key="5">
    <source>
        <dbReference type="EMBL" id="VAW01105.1"/>
    </source>
</evidence>
<dbReference type="AlphaFoldDB" id="A0A3B0S450"/>
<keyword evidence="4" id="KW-0574">Periplasm</keyword>
<evidence type="ECO:0000256" key="3">
    <source>
        <dbReference type="ARBA" id="ARBA00022729"/>
    </source>
</evidence>
<dbReference type="GO" id="GO:0015846">
    <property type="term" value="P:polyamine transport"/>
    <property type="evidence" value="ECO:0007669"/>
    <property type="project" value="InterPro"/>
</dbReference>
<dbReference type="InterPro" id="IPR006059">
    <property type="entry name" value="SBP"/>
</dbReference>
<evidence type="ECO:0000256" key="4">
    <source>
        <dbReference type="ARBA" id="ARBA00022764"/>
    </source>
</evidence>
<reference evidence="5" key="1">
    <citation type="submission" date="2018-06" db="EMBL/GenBank/DDBJ databases">
        <authorList>
            <person name="Zhirakovskaya E."/>
        </authorList>
    </citation>
    <scope>NUCLEOTIDE SEQUENCE</scope>
</reference>
<dbReference type="SUPFAM" id="SSF53850">
    <property type="entry name" value="Periplasmic binding protein-like II"/>
    <property type="match status" value="1"/>
</dbReference>
<keyword evidence="3" id="KW-0732">Signal</keyword>
<dbReference type="PRINTS" id="PR00909">
    <property type="entry name" value="SPERMDNBNDNG"/>
</dbReference>
<gene>
    <name evidence="5" type="ORF">MNBD_ALPHA07-2013</name>
</gene>
<dbReference type="Gene3D" id="3.40.190.10">
    <property type="entry name" value="Periplasmic binding protein-like II"/>
    <property type="match status" value="1"/>
</dbReference>
<comment type="subcellular location">
    <subcellularLocation>
        <location evidence="1">Periplasm</location>
    </subcellularLocation>
</comment>
<name>A0A3B0S450_9ZZZZ</name>
<accession>A0A3B0S450</accession>
<sequence length="168" mass="18311">MKKLILSTAAAMALSALAASAEEVRVYNWSDYIDEALLQKFEDETGINLIYDVFDSNEVLETKMLAGGSGYDVVVPSGTFLQRQISAGAFQKLDKSKLPNLVNMWDAIEERTAKYDPGNEYAINYMWGTTGIGVNTEKVAEVLGKDAPIDSLALIFDPANMEKLAACG</sequence>
<dbReference type="PANTHER" id="PTHR30222:SF12">
    <property type="entry name" value="NORSPERMIDINE SENSOR"/>
    <property type="match status" value="1"/>
</dbReference>
<dbReference type="InterPro" id="IPR001188">
    <property type="entry name" value="Sperm_putr-bd"/>
</dbReference>
<dbReference type="PANTHER" id="PTHR30222">
    <property type="entry name" value="SPERMIDINE/PUTRESCINE-BINDING PERIPLASMIC PROTEIN"/>
    <property type="match status" value="1"/>
</dbReference>
<dbReference type="EMBL" id="UOEG01000221">
    <property type="protein sequence ID" value="VAW01105.1"/>
    <property type="molecule type" value="Genomic_DNA"/>
</dbReference>
<keyword evidence="2" id="KW-0813">Transport</keyword>